<evidence type="ECO:0000313" key="1">
    <source>
        <dbReference type="EMBL" id="KAK8201983.1"/>
    </source>
</evidence>
<comment type="caution">
    <text evidence="1">The sequence shown here is derived from an EMBL/GenBank/DDBJ whole genome shotgun (WGS) entry which is preliminary data.</text>
</comment>
<protein>
    <submittedName>
        <fullName evidence="1">Uncharacterized protein</fullName>
    </submittedName>
</protein>
<proteinExistence type="predicted"/>
<sequence length="302" mass="33596">MPVCSRNREAPDPYRPSDIGAQLTNTQPELNYTVVTNSPSPLTLDNLDSLENDDPTWIYLTSKDNITTNPTWLKGVTPDESGQTTGAVSCAIIVNDHGNGNVDVFYMYFYAYNWGGVYFSLELGDHVGDWEHNMVRFANGTPTAVWYSQHSNGEAFTYKALNKTSLRPIVFSANGSHANYAIPGTHDHTIPDLNLPDGLILDYTDEGPLWDPTLSAYYYSYDAATQEFTAYDNTTPIGWLNFTGMWGDKQYPIGENGQYCLPLNIECKYVDGPTGPIDKQLNRTEVCPDNGDLCIVSDVLRP</sequence>
<name>A0ACC3S886_9PEZI</name>
<keyword evidence="2" id="KW-1185">Reference proteome</keyword>
<accession>A0ACC3S886</accession>
<reference evidence="1" key="1">
    <citation type="submission" date="2024-02" db="EMBL/GenBank/DDBJ databases">
        <title>Metagenome Assembled Genome of Zalaria obscura JY119.</title>
        <authorList>
            <person name="Vighnesh L."/>
            <person name="Jagadeeshwari U."/>
            <person name="Venkata Ramana C."/>
            <person name="Sasikala C."/>
        </authorList>
    </citation>
    <scope>NUCLEOTIDE SEQUENCE</scope>
    <source>
        <strain evidence="1">JY119</strain>
    </source>
</reference>
<dbReference type="Proteomes" id="UP001320706">
    <property type="component" value="Unassembled WGS sequence"/>
</dbReference>
<gene>
    <name evidence="1" type="ORF">M8818_005508</name>
</gene>
<evidence type="ECO:0000313" key="2">
    <source>
        <dbReference type="Proteomes" id="UP001320706"/>
    </source>
</evidence>
<organism evidence="1 2">
    <name type="scientific">Zalaria obscura</name>
    <dbReference type="NCBI Taxonomy" id="2024903"/>
    <lineage>
        <taxon>Eukaryota</taxon>
        <taxon>Fungi</taxon>
        <taxon>Dikarya</taxon>
        <taxon>Ascomycota</taxon>
        <taxon>Pezizomycotina</taxon>
        <taxon>Dothideomycetes</taxon>
        <taxon>Dothideomycetidae</taxon>
        <taxon>Dothideales</taxon>
        <taxon>Zalariaceae</taxon>
        <taxon>Zalaria</taxon>
    </lineage>
</organism>
<dbReference type="EMBL" id="JAMKPW020000033">
    <property type="protein sequence ID" value="KAK8201983.1"/>
    <property type="molecule type" value="Genomic_DNA"/>
</dbReference>